<reference evidence="8" key="1">
    <citation type="submission" date="2014-09" db="EMBL/GenBank/DDBJ databases">
        <title>Genome sequence of the luminous mushroom Mycena chlorophos for searching fungal bioluminescence genes.</title>
        <authorList>
            <person name="Tanaka Y."/>
            <person name="Kasuga D."/>
            <person name="Oba Y."/>
            <person name="Hase S."/>
            <person name="Sato K."/>
            <person name="Oba Y."/>
            <person name="Sakakibara Y."/>
        </authorList>
    </citation>
    <scope>NUCLEOTIDE SEQUENCE</scope>
</reference>
<keyword evidence="5" id="KW-0539">Nucleus</keyword>
<evidence type="ECO:0000256" key="3">
    <source>
        <dbReference type="ARBA" id="ARBA00023159"/>
    </source>
</evidence>
<evidence type="ECO:0000256" key="5">
    <source>
        <dbReference type="ARBA" id="ARBA00023242"/>
    </source>
</evidence>
<evidence type="ECO:0000256" key="6">
    <source>
        <dbReference type="SAM" id="MobiDB-lite"/>
    </source>
</evidence>
<keyword evidence="3" id="KW-0010">Activator</keyword>
<evidence type="ECO:0000313" key="9">
    <source>
        <dbReference type="Proteomes" id="UP000815677"/>
    </source>
</evidence>
<protein>
    <recommendedName>
        <fullName evidence="7">BHLH domain-containing protein</fullName>
    </recommendedName>
</protein>
<dbReference type="InterPro" id="IPR036638">
    <property type="entry name" value="HLH_DNA-bd_sf"/>
</dbReference>
<evidence type="ECO:0000259" key="7">
    <source>
        <dbReference type="PROSITE" id="PS50888"/>
    </source>
</evidence>
<proteinExistence type="predicted"/>
<dbReference type="PANTHER" id="PTHR10328:SF3">
    <property type="entry name" value="PROTEIN MAX"/>
    <property type="match status" value="1"/>
</dbReference>
<feature type="compositionally biased region" description="Low complexity" evidence="6">
    <location>
        <begin position="78"/>
        <end position="89"/>
    </location>
</feature>
<dbReference type="SUPFAM" id="SSF47459">
    <property type="entry name" value="HLH, helix-loop-helix DNA-binding domain"/>
    <property type="match status" value="1"/>
</dbReference>
<dbReference type="PANTHER" id="PTHR10328">
    <property type="entry name" value="PROTEIN MAX MYC-ASSOCIATED FACTOR X"/>
    <property type="match status" value="1"/>
</dbReference>
<keyword evidence="9" id="KW-1185">Reference proteome</keyword>
<dbReference type="SMART" id="SM00353">
    <property type="entry name" value="HLH"/>
    <property type="match status" value="1"/>
</dbReference>
<dbReference type="Pfam" id="PF00010">
    <property type="entry name" value="HLH"/>
    <property type="match status" value="1"/>
</dbReference>
<evidence type="ECO:0000313" key="8">
    <source>
        <dbReference type="EMBL" id="GAT58961.1"/>
    </source>
</evidence>
<feature type="compositionally biased region" description="Acidic residues" evidence="6">
    <location>
        <begin position="138"/>
        <end position="147"/>
    </location>
</feature>
<accession>A0ABQ0MA19</accession>
<dbReference type="PROSITE" id="PS50888">
    <property type="entry name" value="BHLH"/>
    <property type="match status" value="1"/>
</dbReference>
<dbReference type="InterPro" id="IPR011598">
    <property type="entry name" value="bHLH_dom"/>
</dbReference>
<feature type="compositionally biased region" description="Low complexity" evidence="6">
    <location>
        <begin position="333"/>
        <end position="356"/>
    </location>
</feature>
<sequence>MWSNSTIPGGRITLQLAAGFPPTTPSGATSSDPHGFHACSVMSKGSPLAVLHRVSSPAPARPYPGSPSQVVAFEAQEPPMSSPASSSSPHPSPLVAPRPITLPALSPISDLEIDVEFTGSLRRRPSHASSSTSPSASDDADPEVDELDPSHHVYPATESVAARKASHNAVERARRDKLNARILQLGALLPSLSGVRRPSRLAITKSSIAHVHLARRHRLLAMSQLRRMAGEHAAIVDEVNRWRARAGVPLLPRGDPERGLRAMQALDNEIMEPVAPMSEEEFDERFSAAAFEQADPTYPHPKNAAKRRKASGQGSPQRFTYLPPAASFDFPEVAVYPSPPASASRSAPPGYSPPAGLQLQVGPPPFKTEPSAPGWW</sequence>
<feature type="compositionally biased region" description="Low complexity" evidence="6">
    <location>
        <begin position="127"/>
        <end position="137"/>
    </location>
</feature>
<dbReference type="Gene3D" id="4.10.280.10">
    <property type="entry name" value="Helix-loop-helix DNA-binding domain"/>
    <property type="match status" value="1"/>
</dbReference>
<evidence type="ECO:0000256" key="1">
    <source>
        <dbReference type="ARBA" id="ARBA00023015"/>
    </source>
</evidence>
<dbReference type="Proteomes" id="UP000815677">
    <property type="component" value="Unassembled WGS sequence"/>
</dbReference>
<feature type="domain" description="BHLH" evidence="7">
    <location>
        <begin position="162"/>
        <end position="214"/>
    </location>
</feature>
<keyword evidence="2" id="KW-0238">DNA-binding</keyword>
<dbReference type="EMBL" id="DF849791">
    <property type="protein sequence ID" value="GAT58961.1"/>
    <property type="molecule type" value="Genomic_DNA"/>
</dbReference>
<gene>
    <name evidence="8" type="ORF">MCHLO_15331</name>
</gene>
<evidence type="ECO:0000256" key="4">
    <source>
        <dbReference type="ARBA" id="ARBA00023163"/>
    </source>
</evidence>
<feature type="region of interest" description="Disordered" evidence="6">
    <location>
        <begin position="121"/>
        <end position="172"/>
    </location>
</feature>
<keyword evidence="4" id="KW-0804">Transcription</keyword>
<evidence type="ECO:0000256" key="2">
    <source>
        <dbReference type="ARBA" id="ARBA00023125"/>
    </source>
</evidence>
<organism evidence="8 9">
    <name type="scientific">Mycena chlorophos</name>
    <name type="common">Agaric fungus</name>
    <name type="synonym">Agaricus chlorophos</name>
    <dbReference type="NCBI Taxonomy" id="658473"/>
    <lineage>
        <taxon>Eukaryota</taxon>
        <taxon>Fungi</taxon>
        <taxon>Dikarya</taxon>
        <taxon>Basidiomycota</taxon>
        <taxon>Agaricomycotina</taxon>
        <taxon>Agaricomycetes</taxon>
        <taxon>Agaricomycetidae</taxon>
        <taxon>Agaricales</taxon>
        <taxon>Marasmiineae</taxon>
        <taxon>Mycenaceae</taxon>
        <taxon>Mycena</taxon>
    </lineage>
</organism>
<feature type="region of interest" description="Disordered" evidence="6">
    <location>
        <begin position="292"/>
        <end position="376"/>
    </location>
</feature>
<keyword evidence="1" id="KW-0805">Transcription regulation</keyword>
<feature type="region of interest" description="Disordered" evidence="6">
    <location>
        <begin position="76"/>
        <end position="98"/>
    </location>
</feature>
<name>A0ABQ0MA19_MYCCL</name>